<reference evidence="2" key="1">
    <citation type="submission" date="2017-02" db="EMBL/GenBank/DDBJ databases">
        <title>Comparative genomics and description of representatives of a novel lineage of planctomycetes thriving in anoxic sediments.</title>
        <authorList>
            <person name="Spring S."/>
            <person name="Bunk B."/>
            <person name="Sproer C."/>
        </authorList>
    </citation>
    <scope>NUCLEOTIDE SEQUENCE [LARGE SCALE GENOMIC DNA]</scope>
    <source>
        <strain evidence="2">SM-Chi-D1</strain>
    </source>
</reference>
<evidence type="ECO:0000313" key="2">
    <source>
        <dbReference type="Proteomes" id="UP000188181"/>
    </source>
</evidence>
<sequence>MKNPSEKTVNTVVTTVFDCRDDDEPMFYGMFKSIEQLVKMFDGDALVAILPVDDNDYEACYYDNSTNGSKYQMLEQDDKYVIPVVDDDDVIFDVYEIDCPFTNEEEWFAVFVARKYELDFMLFGFGVTSCVL</sequence>
<name>A0A1Q2MEQ6_9BACT</name>
<organism evidence="1 2">
    <name type="scientific">Limihaloglobus sulfuriphilus</name>
    <dbReference type="NCBI Taxonomy" id="1851148"/>
    <lineage>
        <taxon>Bacteria</taxon>
        <taxon>Pseudomonadati</taxon>
        <taxon>Planctomycetota</taxon>
        <taxon>Phycisphaerae</taxon>
        <taxon>Sedimentisphaerales</taxon>
        <taxon>Sedimentisphaeraceae</taxon>
        <taxon>Limihaloglobus</taxon>
    </lineage>
</organism>
<proteinExistence type="predicted"/>
<dbReference type="RefSeq" id="WP_146683388.1">
    <property type="nucleotide sequence ID" value="NZ_CP019646.1"/>
</dbReference>
<dbReference type="AlphaFoldDB" id="A0A1Q2MEQ6"/>
<dbReference type="KEGG" id="pbas:SMSP2_01551"/>
<keyword evidence="2" id="KW-1185">Reference proteome</keyword>
<gene>
    <name evidence="1" type="ORF">SMSP2_01551</name>
</gene>
<dbReference type="Proteomes" id="UP000188181">
    <property type="component" value="Chromosome"/>
</dbReference>
<dbReference type="EMBL" id="CP019646">
    <property type="protein sequence ID" value="AQQ71185.1"/>
    <property type="molecule type" value="Genomic_DNA"/>
</dbReference>
<dbReference type="STRING" id="1851148.SMSP2_01551"/>
<protein>
    <submittedName>
        <fullName evidence="1">Uncharacterized protein</fullName>
    </submittedName>
</protein>
<accession>A0A1Q2MEQ6</accession>
<evidence type="ECO:0000313" key="1">
    <source>
        <dbReference type="EMBL" id="AQQ71185.1"/>
    </source>
</evidence>